<keyword evidence="1" id="KW-0732">Signal</keyword>
<evidence type="ECO:0000313" key="2">
    <source>
        <dbReference type="EMBL" id="KAK7039191.1"/>
    </source>
</evidence>
<sequence>MARTSLMKVFLTTLAASSDHDTVVPVQNDLLKAVDFASDRFHWPQVHPTLVTNSKVTIVTFLSSPNTTNTYRLLDFMKFLTLAAALLAQATSTFVQAATCDQQSVFICVENGGSLAGTSDVYAARADYCGNDRWKTQQCYKYKGSGINQTPIYITLDKPGANDRQTCWDATENMIQRESLRQSLVWNEF</sequence>
<organism evidence="2 3">
    <name type="scientific">Paramarasmius palmivorus</name>
    <dbReference type="NCBI Taxonomy" id="297713"/>
    <lineage>
        <taxon>Eukaryota</taxon>
        <taxon>Fungi</taxon>
        <taxon>Dikarya</taxon>
        <taxon>Basidiomycota</taxon>
        <taxon>Agaricomycotina</taxon>
        <taxon>Agaricomycetes</taxon>
        <taxon>Agaricomycetidae</taxon>
        <taxon>Agaricales</taxon>
        <taxon>Marasmiineae</taxon>
        <taxon>Marasmiaceae</taxon>
        <taxon>Paramarasmius</taxon>
    </lineage>
</organism>
<comment type="caution">
    <text evidence="2">The sequence shown here is derived from an EMBL/GenBank/DDBJ whole genome shotgun (WGS) entry which is preliminary data.</text>
</comment>
<feature type="signal peptide" evidence="1">
    <location>
        <begin position="1"/>
        <end position="17"/>
    </location>
</feature>
<evidence type="ECO:0000256" key="1">
    <source>
        <dbReference type="SAM" id="SignalP"/>
    </source>
</evidence>
<keyword evidence="3" id="KW-1185">Reference proteome</keyword>
<dbReference type="Proteomes" id="UP001383192">
    <property type="component" value="Unassembled WGS sequence"/>
</dbReference>
<dbReference type="AlphaFoldDB" id="A0AAW0CIW9"/>
<feature type="chain" id="PRO_5043575453" evidence="1">
    <location>
        <begin position="18"/>
        <end position="189"/>
    </location>
</feature>
<proteinExistence type="predicted"/>
<protein>
    <submittedName>
        <fullName evidence="2">Uncharacterized protein</fullName>
    </submittedName>
</protein>
<gene>
    <name evidence="2" type="ORF">VNI00_010096</name>
</gene>
<dbReference type="EMBL" id="JAYKXP010000039">
    <property type="protein sequence ID" value="KAK7039191.1"/>
    <property type="molecule type" value="Genomic_DNA"/>
</dbReference>
<evidence type="ECO:0000313" key="3">
    <source>
        <dbReference type="Proteomes" id="UP001383192"/>
    </source>
</evidence>
<reference evidence="2 3" key="1">
    <citation type="submission" date="2024-01" db="EMBL/GenBank/DDBJ databases">
        <title>A draft genome for a cacao thread blight-causing isolate of Paramarasmius palmivorus.</title>
        <authorList>
            <person name="Baruah I.K."/>
            <person name="Bukari Y."/>
            <person name="Amoako-Attah I."/>
            <person name="Meinhardt L.W."/>
            <person name="Bailey B.A."/>
            <person name="Cohen S.P."/>
        </authorList>
    </citation>
    <scope>NUCLEOTIDE SEQUENCE [LARGE SCALE GENOMIC DNA]</scope>
    <source>
        <strain evidence="2 3">GH-12</strain>
    </source>
</reference>
<name>A0AAW0CIW9_9AGAR</name>
<accession>A0AAW0CIW9</accession>